<organism evidence="8">
    <name type="scientific">Baileyella intestinalis</name>
    <dbReference type="NCBI Taxonomy" id="2606709"/>
    <lineage>
        <taxon>Bacteria</taxon>
        <taxon>Bacillati</taxon>
        <taxon>Bacillota</taxon>
        <taxon>Clostridia</taxon>
        <taxon>Peptostreptococcales</taxon>
        <taxon>Anaerovoracaceae</taxon>
        <taxon>Baileyella</taxon>
    </lineage>
</organism>
<dbReference type="InterPro" id="IPR006675">
    <property type="entry name" value="HDIG_dom"/>
</dbReference>
<comment type="catalytic activity">
    <reaction evidence="6">
        <text>P(1),P(4)-bis(5'-adenosyl) tetraphosphate + H2O = 2 ADP + 2 H(+)</text>
        <dbReference type="Rhea" id="RHEA:24252"/>
        <dbReference type="ChEBI" id="CHEBI:15377"/>
        <dbReference type="ChEBI" id="CHEBI:15378"/>
        <dbReference type="ChEBI" id="CHEBI:58141"/>
        <dbReference type="ChEBI" id="CHEBI:456216"/>
        <dbReference type="EC" id="3.6.1.41"/>
    </reaction>
</comment>
<dbReference type="PANTHER" id="PTHR35795:SF1">
    <property type="entry name" value="BIS(5'-NUCLEOSYL)-TETRAPHOSPHATASE, SYMMETRICAL"/>
    <property type="match status" value="1"/>
</dbReference>
<dbReference type="GO" id="GO:0000166">
    <property type="term" value="F:nucleotide binding"/>
    <property type="evidence" value="ECO:0007669"/>
    <property type="project" value="UniProtKB-KW"/>
</dbReference>
<dbReference type="AlphaFoldDB" id="A0A6A8M9G5"/>
<name>A0A6A8M9G5_9FIRM</name>
<keyword evidence="2" id="KW-0479">Metal-binding</keyword>
<dbReference type="PANTHER" id="PTHR35795">
    <property type="entry name" value="SLR1885 PROTEIN"/>
    <property type="match status" value="1"/>
</dbReference>
<dbReference type="Pfam" id="PF01966">
    <property type="entry name" value="HD"/>
    <property type="match status" value="1"/>
</dbReference>
<dbReference type="SUPFAM" id="SSF109604">
    <property type="entry name" value="HD-domain/PDEase-like"/>
    <property type="match status" value="1"/>
</dbReference>
<evidence type="ECO:0000256" key="2">
    <source>
        <dbReference type="ARBA" id="ARBA00022723"/>
    </source>
</evidence>
<dbReference type="GO" id="GO:0046872">
    <property type="term" value="F:metal ion binding"/>
    <property type="evidence" value="ECO:0007669"/>
    <property type="project" value="UniProtKB-KW"/>
</dbReference>
<gene>
    <name evidence="8" type="ORF">FYJ66_05760</name>
</gene>
<dbReference type="SMART" id="SM00471">
    <property type="entry name" value="HDc"/>
    <property type="match status" value="1"/>
</dbReference>
<evidence type="ECO:0000256" key="6">
    <source>
        <dbReference type="ARBA" id="ARBA00049417"/>
    </source>
</evidence>
<sequence>MDYTKTDEIKEYLEKTLTPKRYTHSLGVAREAVKLASIYGVNQEKAYFAGLVHDIAKCYSVEEMNRQIRDFGMSLWYWNNQSLAHSKIGKRILARDFGVDDQDILNAVSYHTTGRYGMSMLEEIIYVSDAVEVNRTYSGVRRLRHLARYNLDEACLEILDFCIDSITYRNRILDPDTTEARDFILEKLKRRD</sequence>
<dbReference type="CDD" id="cd00077">
    <property type="entry name" value="HDc"/>
    <property type="match status" value="1"/>
</dbReference>
<dbReference type="EMBL" id="VUNB01000004">
    <property type="protein sequence ID" value="MST69098.1"/>
    <property type="molecule type" value="Genomic_DNA"/>
</dbReference>
<evidence type="ECO:0000313" key="8">
    <source>
        <dbReference type="EMBL" id="MST69098.1"/>
    </source>
</evidence>
<keyword evidence="5" id="KW-0408">Iron</keyword>
<reference evidence="8" key="1">
    <citation type="submission" date="2019-09" db="EMBL/GenBank/DDBJ databases">
        <title>In-depth cultivation of the pig gut microbiome towards novel bacterial diversity and tailored functional studies.</title>
        <authorList>
            <person name="Wylensek D."/>
            <person name="Hitch T.C.A."/>
            <person name="Clavel T."/>
        </authorList>
    </citation>
    <scope>NUCLEOTIDE SEQUENCE</scope>
    <source>
        <strain evidence="8">RF-744-FAT-WT-3</strain>
    </source>
</reference>
<dbReference type="Gene3D" id="1.10.3210.10">
    <property type="entry name" value="Hypothetical protein af1432"/>
    <property type="match status" value="1"/>
</dbReference>
<accession>A0A6A8M9G5</accession>
<dbReference type="NCBIfam" id="TIGR00488">
    <property type="entry name" value="bis(5'-nucleosyl)-tetraphosphatase (symmetrical) YqeK"/>
    <property type="match status" value="1"/>
</dbReference>
<dbReference type="InterPro" id="IPR006674">
    <property type="entry name" value="HD_domain"/>
</dbReference>
<keyword evidence="3" id="KW-0547">Nucleotide-binding</keyword>
<evidence type="ECO:0000259" key="7">
    <source>
        <dbReference type="PROSITE" id="PS51831"/>
    </source>
</evidence>
<comment type="caution">
    <text evidence="8">The sequence shown here is derived from an EMBL/GenBank/DDBJ whole genome shotgun (WGS) entry which is preliminary data.</text>
</comment>
<dbReference type="PROSITE" id="PS51831">
    <property type="entry name" value="HD"/>
    <property type="match status" value="1"/>
</dbReference>
<dbReference type="InterPro" id="IPR051094">
    <property type="entry name" value="Diverse_Catalytic_Enzymes"/>
</dbReference>
<proteinExistence type="predicted"/>
<evidence type="ECO:0000256" key="5">
    <source>
        <dbReference type="ARBA" id="ARBA00023004"/>
    </source>
</evidence>
<feature type="domain" description="HD" evidence="7">
    <location>
        <begin position="21"/>
        <end position="134"/>
    </location>
</feature>
<protein>
    <recommendedName>
        <fullName evidence="1">bis(5'-nucleosyl)-tetraphosphatase (symmetrical)</fullName>
        <ecNumber evidence="1">3.6.1.41</ecNumber>
    </recommendedName>
</protein>
<dbReference type="InterPro" id="IPR003607">
    <property type="entry name" value="HD/PDEase_dom"/>
</dbReference>
<dbReference type="InterPro" id="IPR005249">
    <property type="entry name" value="YqeK"/>
</dbReference>
<evidence type="ECO:0000256" key="4">
    <source>
        <dbReference type="ARBA" id="ARBA00022801"/>
    </source>
</evidence>
<evidence type="ECO:0000256" key="3">
    <source>
        <dbReference type="ARBA" id="ARBA00022741"/>
    </source>
</evidence>
<evidence type="ECO:0000256" key="1">
    <source>
        <dbReference type="ARBA" id="ARBA00012506"/>
    </source>
</evidence>
<dbReference type="NCBIfam" id="TIGR00277">
    <property type="entry name" value="HDIG"/>
    <property type="match status" value="1"/>
</dbReference>
<dbReference type="EC" id="3.6.1.41" evidence="1"/>
<dbReference type="GO" id="GO:0008803">
    <property type="term" value="F:bis(5'-nucleosyl)-tetraphosphatase (symmetrical) activity"/>
    <property type="evidence" value="ECO:0007669"/>
    <property type="project" value="UniProtKB-EC"/>
</dbReference>
<dbReference type="RefSeq" id="WP_154572566.1">
    <property type="nucleotide sequence ID" value="NZ_DBEZJY010000017.1"/>
</dbReference>
<keyword evidence="4" id="KW-0378">Hydrolase</keyword>